<dbReference type="Proteomes" id="UP000068243">
    <property type="component" value="Unassembled WGS sequence"/>
</dbReference>
<dbReference type="SUPFAM" id="SSF57701">
    <property type="entry name" value="Zn2/Cys6 DNA-binding domain"/>
    <property type="match status" value="1"/>
</dbReference>
<evidence type="ECO:0000259" key="5">
    <source>
        <dbReference type="PROSITE" id="PS50048"/>
    </source>
</evidence>
<organism evidence="6 7">
    <name type="scientific">Aspergillus niger</name>
    <dbReference type="NCBI Taxonomy" id="5061"/>
    <lineage>
        <taxon>Eukaryota</taxon>
        <taxon>Fungi</taxon>
        <taxon>Dikarya</taxon>
        <taxon>Ascomycota</taxon>
        <taxon>Pezizomycotina</taxon>
        <taxon>Eurotiomycetes</taxon>
        <taxon>Eurotiomycetidae</taxon>
        <taxon>Eurotiales</taxon>
        <taxon>Aspergillaceae</taxon>
        <taxon>Aspergillus</taxon>
        <taxon>Aspergillus subgen. Circumdati</taxon>
    </lineage>
</organism>
<evidence type="ECO:0000256" key="2">
    <source>
        <dbReference type="ARBA" id="ARBA00023125"/>
    </source>
</evidence>
<dbReference type="InterPro" id="IPR053157">
    <property type="entry name" value="Sterol_Uptake_Regulator"/>
</dbReference>
<reference evidence="7" key="1">
    <citation type="journal article" date="2016" name="Genome Announc.">
        <title>Draft genome sequence of Aspergillus niger strain An76.</title>
        <authorList>
            <person name="Gong W."/>
            <person name="Cheng Z."/>
            <person name="Zhang H."/>
            <person name="Liu L."/>
            <person name="Gao P."/>
            <person name="Wang L."/>
        </authorList>
    </citation>
    <scope>NUCLEOTIDE SEQUENCE [LARGE SCALE GENOMIC DNA]</scope>
    <source>
        <strain evidence="7">An76</strain>
    </source>
</reference>
<dbReference type="AlphaFoldDB" id="A0A100ITZ3"/>
<dbReference type="EMBL" id="BCMY01000027">
    <property type="protein sequence ID" value="GAQ47269.1"/>
    <property type="molecule type" value="Genomic_DNA"/>
</dbReference>
<dbReference type="GO" id="GO:0001228">
    <property type="term" value="F:DNA-binding transcription activator activity, RNA polymerase II-specific"/>
    <property type="evidence" value="ECO:0007669"/>
    <property type="project" value="TreeGrafter"/>
</dbReference>
<gene>
    <name evidence="6" type="ORF">ABL_09930</name>
</gene>
<evidence type="ECO:0000313" key="6">
    <source>
        <dbReference type="EMBL" id="GAQ47269.1"/>
    </source>
</evidence>
<keyword evidence="2" id="KW-0238">DNA-binding</keyword>
<accession>A0A100ITZ3</accession>
<dbReference type="VEuPathDB" id="FungiDB:M747DRAFT_331909"/>
<sequence length="376" mass="42383">MPSRRSHTKSHHGCAQCKHRRIKCDEFRPICSSCHKKHIRCSFEGEFNPQTLHHGFAASSTRVDLIPRNDSFQLPLLDLELLNHWHVATVRTLVHDKSTEKVLREFVPQEALSHPFLMHSLLALSALHLSHHGPVERKHKYTEAAMTHNNISLSLCKPLLNNVTSGNCHALFAFACFVVMFSFAAHGPKVDPGAQHPSAVLEVFMLIRGVASIVGQARPWIEAGGMRDLLKLGEQSREDSNTAHARELFDRVSDIYDNLKRHSRPGCYDSESLVIEESVQKFLDLLQQAIGVANPAPSIMMRWPAVINVKYLDLLQANHPTALVVLAHYGVALELMAENWWLDGWGAFLVNTALYRWGPHPGPELIWAREAIRQKS</sequence>
<dbReference type="PROSITE" id="PS50048">
    <property type="entry name" value="ZN2_CY6_FUNGAL_2"/>
    <property type="match status" value="1"/>
</dbReference>
<keyword evidence="1" id="KW-0805">Transcription regulation</keyword>
<evidence type="ECO:0000256" key="4">
    <source>
        <dbReference type="ARBA" id="ARBA00023242"/>
    </source>
</evidence>
<dbReference type="VEuPathDB" id="FungiDB:ASPNIDRAFT2_1101051"/>
<proteinExistence type="predicted"/>
<dbReference type="InterPro" id="IPR001138">
    <property type="entry name" value="Zn2Cys6_DnaBD"/>
</dbReference>
<dbReference type="VEuPathDB" id="FungiDB:An01g00690"/>
<dbReference type="GO" id="GO:0008270">
    <property type="term" value="F:zinc ion binding"/>
    <property type="evidence" value="ECO:0007669"/>
    <property type="project" value="InterPro"/>
</dbReference>
<comment type="caution">
    <text evidence="6">The sequence shown here is derived from an EMBL/GenBank/DDBJ whole genome shotgun (WGS) entry which is preliminary data.</text>
</comment>
<dbReference type="OrthoDB" id="5386330at2759"/>
<dbReference type="InterPro" id="IPR021858">
    <property type="entry name" value="Fun_TF"/>
</dbReference>
<dbReference type="Gene3D" id="4.10.240.10">
    <property type="entry name" value="Zn(2)-C6 fungal-type DNA-binding domain"/>
    <property type="match status" value="1"/>
</dbReference>
<evidence type="ECO:0000256" key="1">
    <source>
        <dbReference type="ARBA" id="ARBA00023015"/>
    </source>
</evidence>
<keyword evidence="3" id="KW-0804">Transcription</keyword>
<dbReference type="PROSITE" id="PS00463">
    <property type="entry name" value="ZN2_CY6_FUNGAL_1"/>
    <property type="match status" value="1"/>
</dbReference>
<dbReference type="GO" id="GO:0003677">
    <property type="term" value="F:DNA binding"/>
    <property type="evidence" value="ECO:0007669"/>
    <property type="project" value="UniProtKB-KW"/>
</dbReference>
<name>A0A100ITZ3_ASPNG</name>
<protein>
    <submittedName>
        <fullName evidence="6">C6 zinc finger domain protein</fullName>
    </submittedName>
</protein>
<dbReference type="InterPro" id="IPR036864">
    <property type="entry name" value="Zn2-C6_fun-type_DNA-bd_sf"/>
</dbReference>
<dbReference type="OMA" id="YNHAIRE"/>
<dbReference type="PANTHER" id="PTHR47784:SF5">
    <property type="entry name" value="STEROL UPTAKE CONTROL PROTEIN 2"/>
    <property type="match status" value="1"/>
</dbReference>
<dbReference type="SMART" id="SM00066">
    <property type="entry name" value="GAL4"/>
    <property type="match status" value="1"/>
</dbReference>
<feature type="domain" description="Zn(2)-C6 fungal-type" evidence="5">
    <location>
        <begin position="13"/>
        <end position="43"/>
    </location>
</feature>
<keyword evidence="4" id="KW-0539">Nucleus</keyword>
<dbReference type="Pfam" id="PF11951">
    <property type="entry name" value="Fungal_trans_2"/>
    <property type="match status" value="1"/>
</dbReference>
<evidence type="ECO:0000256" key="3">
    <source>
        <dbReference type="ARBA" id="ARBA00023163"/>
    </source>
</evidence>
<dbReference type="Pfam" id="PF00172">
    <property type="entry name" value="Zn_clus"/>
    <property type="match status" value="1"/>
</dbReference>
<dbReference type="CDD" id="cd00067">
    <property type="entry name" value="GAL4"/>
    <property type="match status" value="1"/>
</dbReference>
<dbReference type="PANTHER" id="PTHR47784">
    <property type="entry name" value="STEROL UPTAKE CONTROL PROTEIN 2"/>
    <property type="match status" value="1"/>
</dbReference>
<evidence type="ECO:0000313" key="7">
    <source>
        <dbReference type="Proteomes" id="UP000068243"/>
    </source>
</evidence>
<dbReference type="VEuPathDB" id="FungiDB:ATCC64974_22870"/>